<evidence type="ECO:0000313" key="2">
    <source>
        <dbReference type="Proteomes" id="UP000187455"/>
    </source>
</evidence>
<reference evidence="1 2" key="1">
    <citation type="journal article" date="2016" name="Mol. Biol. Evol.">
        <title>Genome-Wide Survey of Gut Fungi (Harpellales) Reveals the First Horizontally Transferred Ubiquitin Gene from a Mosquito Host.</title>
        <authorList>
            <person name="Wang Y."/>
            <person name="White M.M."/>
            <person name="Kvist S."/>
            <person name="Moncalvo J.M."/>
        </authorList>
    </citation>
    <scope>NUCLEOTIDE SEQUENCE [LARGE SCALE GENOMIC DNA]</scope>
    <source>
        <strain evidence="1 2">ALG-7-W6</strain>
    </source>
</reference>
<dbReference type="EMBL" id="LSSL01000264">
    <property type="protein sequence ID" value="OLY85043.1"/>
    <property type="molecule type" value="Genomic_DNA"/>
</dbReference>
<comment type="caution">
    <text evidence="1">The sequence shown here is derived from an EMBL/GenBank/DDBJ whole genome shotgun (WGS) entry which is preliminary data.</text>
</comment>
<evidence type="ECO:0000313" key="1">
    <source>
        <dbReference type="EMBL" id="OLY85043.1"/>
    </source>
</evidence>
<name>A0A1R0H7E8_9FUNG</name>
<organism evidence="1 2">
    <name type="scientific">Smittium mucronatum</name>
    <dbReference type="NCBI Taxonomy" id="133383"/>
    <lineage>
        <taxon>Eukaryota</taxon>
        <taxon>Fungi</taxon>
        <taxon>Fungi incertae sedis</taxon>
        <taxon>Zoopagomycota</taxon>
        <taxon>Kickxellomycotina</taxon>
        <taxon>Harpellomycetes</taxon>
        <taxon>Harpellales</taxon>
        <taxon>Legeriomycetaceae</taxon>
        <taxon>Smittium</taxon>
    </lineage>
</organism>
<protein>
    <submittedName>
        <fullName evidence="1">Uncharacterized protein</fullName>
    </submittedName>
</protein>
<sequence>MSFTATPIYHFGVGSTSPLFYPTTCISITEILVNTTWSSQLGKAILAVSIGTVTITFIKYESPGFYHLTSTGYIPTLEMNSKTKAKKRVGCLVIYRDEFLFIFARVSTIFSAMDLNDGQGKVDELLKKCSETDDTGY</sequence>
<accession>A0A1R0H7E8</accession>
<dbReference type="AlphaFoldDB" id="A0A1R0H7E8"/>
<keyword evidence="2" id="KW-1185">Reference proteome</keyword>
<gene>
    <name evidence="1" type="ORF">AYI68_g779</name>
</gene>
<proteinExistence type="predicted"/>
<dbReference type="Proteomes" id="UP000187455">
    <property type="component" value="Unassembled WGS sequence"/>
</dbReference>